<dbReference type="Proteomes" id="UP000261828">
    <property type="component" value="Unassembled WGS sequence"/>
</dbReference>
<evidence type="ECO:0000256" key="1">
    <source>
        <dbReference type="SAM" id="MobiDB-lite"/>
    </source>
</evidence>
<feature type="region of interest" description="Disordered" evidence="1">
    <location>
        <begin position="76"/>
        <end position="99"/>
    </location>
</feature>
<proteinExistence type="predicted"/>
<keyword evidence="3" id="KW-1185">Reference proteome</keyword>
<gene>
    <name evidence="2" type="ORF">DX873_02845</name>
</gene>
<name>A0A371JTG7_9FLAO</name>
<evidence type="ECO:0008006" key="4">
    <source>
        <dbReference type="Google" id="ProtNLM"/>
    </source>
</evidence>
<dbReference type="AlphaFoldDB" id="A0A371JTG7"/>
<comment type="caution">
    <text evidence="2">The sequence shown here is derived from an EMBL/GenBank/DDBJ whole genome shotgun (WGS) entry which is preliminary data.</text>
</comment>
<sequence>MKKGMSGNMKRVIVDYKKLNAPLLDLLVERYPDGYGDRDIISFRNAQGEWVECIEVTTEDTMYLVKVSKRLTTAMEEYDDNDSDEDEIDISGSNDFEEE</sequence>
<dbReference type="EMBL" id="QTJX01000001">
    <property type="protein sequence ID" value="RDY61123.1"/>
    <property type="molecule type" value="Genomic_DNA"/>
</dbReference>
<dbReference type="OrthoDB" id="1122172at2"/>
<protein>
    <recommendedName>
        <fullName evidence="4">DNA primase</fullName>
    </recommendedName>
</protein>
<evidence type="ECO:0000313" key="2">
    <source>
        <dbReference type="EMBL" id="RDY61123.1"/>
    </source>
</evidence>
<evidence type="ECO:0000313" key="3">
    <source>
        <dbReference type="Proteomes" id="UP000261828"/>
    </source>
</evidence>
<organism evidence="2 3">
    <name type="scientific">Flagellimonas nanhaiensis</name>
    <dbReference type="NCBI Taxonomy" id="2292706"/>
    <lineage>
        <taxon>Bacteria</taxon>
        <taxon>Pseudomonadati</taxon>
        <taxon>Bacteroidota</taxon>
        <taxon>Flavobacteriia</taxon>
        <taxon>Flavobacteriales</taxon>
        <taxon>Flavobacteriaceae</taxon>
        <taxon>Flagellimonas</taxon>
    </lineage>
</organism>
<reference evidence="2 3" key="1">
    <citation type="submission" date="2018-08" db="EMBL/GenBank/DDBJ databases">
        <title>Muricauda nanhaiensis sp. nov., isolated from seawater of the South China Sea.</title>
        <authorList>
            <person name="Dang Y."/>
        </authorList>
    </citation>
    <scope>NUCLEOTIDE SEQUENCE [LARGE SCALE GENOMIC DNA]</scope>
    <source>
        <strain evidence="2 3">SM1704</strain>
    </source>
</reference>
<accession>A0A371JTG7</accession>